<dbReference type="SUPFAM" id="SSF81383">
    <property type="entry name" value="F-box domain"/>
    <property type="match status" value="1"/>
</dbReference>
<accession>A0AAV8A8D4</accession>
<dbReference type="InterPro" id="IPR001810">
    <property type="entry name" value="F-box_dom"/>
</dbReference>
<keyword evidence="1" id="KW-0853">WD repeat</keyword>
<sequence>MNYKQVTFLPTKLQRKRRFEVEESPFFWIPDEIILKIFTYLNPKEVTKVALSCRFFAGLTQDNFLWHSLYYKKYPWGPNIPYIDKQIDSYDWRKKFQRRFNSDSNIRKRRFKLTSFRPARGQLYVECQYKNNLICLSTDDNKMDLYEIELNEMTTYNHLFNLENIEPFSIHIAAYSSDVFVSSTEKELLLFSKNGQLVENFKHSEEYCKISTLIEEPNKFIFSGAKILRLYSQNDPENFLEFSSNKLFSDFNIKNIHWYNENLIILQPQQSRIVRVFDKRKPNEILYDLDNRSEIAVMKINNGNIATGMRNGSLKVWDVLKGKEIFQAHDYDSSITDLILEQNNLISCAGEEIGILIYDLQSSDLIQTIADHTTSIWSLAYSDRKLVSGSMNCLKIWSTKNIYQNSSNTVLKKVQNLNLGSSRMYRSGLGIPERIGSSWLAFDNERVLCNCGIFFRCYDFFGLYD</sequence>
<dbReference type="Proteomes" id="UP001146793">
    <property type="component" value="Unassembled WGS sequence"/>
</dbReference>
<evidence type="ECO:0000313" key="4">
    <source>
        <dbReference type="EMBL" id="KAJ3450541.1"/>
    </source>
</evidence>
<dbReference type="PROSITE" id="PS50181">
    <property type="entry name" value="FBOX"/>
    <property type="match status" value="1"/>
</dbReference>
<dbReference type="InterPro" id="IPR015943">
    <property type="entry name" value="WD40/YVTN_repeat-like_dom_sf"/>
</dbReference>
<dbReference type="SMART" id="SM00320">
    <property type="entry name" value="WD40"/>
    <property type="match status" value="2"/>
</dbReference>
<dbReference type="AlphaFoldDB" id="A0AAV8A8D4"/>
<organism evidence="4 5">
    <name type="scientific">Anaeramoeba flamelloides</name>
    <dbReference type="NCBI Taxonomy" id="1746091"/>
    <lineage>
        <taxon>Eukaryota</taxon>
        <taxon>Metamonada</taxon>
        <taxon>Anaeramoebidae</taxon>
        <taxon>Anaeramoeba</taxon>
    </lineage>
</organism>
<dbReference type="PANTHER" id="PTHR44436:SF1">
    <property type="entry name" value="F-BOX_WD REPEAT-CONTAINING PROTEIN 2"/>
    <property type="match status" value="1"/>
</dbReference>
<dbReference type="InterPro" id="IPR036322">
    <property type="entry name" value="WD40_repeat_dom_sf"/>
</dbReference>
<evidence type="ECO:0000256" key="1">
    <source>
        <dbReference type="ARBA" id="ARBA00022574"/>
    </source>
</evidence>
<dbReference type="InterPro" id="IPR001680">
    <property type="entry name" value="WD40_rpt"/>
</dbReference>
<dbReference type="SUPFAM" id="SSF50978">
    <property type="entry name" value="WD40 repeat-like"/>
    <property type="match status" value="1"/>
</dbReference>
<reference evidence="4" key="1">
    <citation type="submission" date="2022-08" db="EMBL/GenBank/DDBJ databases">
        <title>Novel sulphate-reducing endosymbionts in the free-living metamonad Anaeramoeba.</title>
        <authorList>
            <person name="Jerlstrom-Hultqvist J."/>
            <person name="Cepicka I."/>
            <person name="Gallot-Lavallee L."/>
            <person name="Salas-Leiva D."/>
            <person name="Curtis B.A."/>
            <person name="Zahonova K."/>
            <person name="Pipaliya S."/>
            <person name="Dacks J."/>
            <person name="Roger A.J."/>
        </authorList>
    </citation>
    <scope>NUCLEOTIDE SEQUENCE</scope>
    <source>
        <strain evidence="4">Busselton2</strain>
    </source>
</reference>
<dbReference type="InterPro" id="IPR042627">
    <property type="entry name" value="FBXW2"/>
</dbReference>
<evidence type="ECO:0000256" key="2">
    <source>
        <dbReference type="ARBA" id="ARBA00022737"/>
    </source>
</evidence>
<name>A0AAV8A8D4_9EUKA</name>
<proteinExistence type="predicted"/>
<dbReference type="PANTHER" id="PTHR44436">
    <property type="entry name" value="F-BOX/WD REPEAT-CONTAINING PROTEIN 2"/>
    <property type="match status" value="1"/>
</dbReference>
<feature type="domain" description="F-box" evidence="3">
    <location>
        <begin position="23"/>
        <end position="69"/>
    </location>
</feature>
<dbReference type="Gene3D" id="1.20.1280.50">
    <property type="match status" value="1"/>
</dbReference>
<protein>
    <submittedName>
        <fullName evidence="4">F-box and wd repeat domain-containing</fullName>
    </submittedName>
</protein>
<dbReference type="InterPro" id="IPR036047">
    <property type="entry name" value="F-box-like_dom_sf"/>
</dbReference>
<comment type="caution">
    <text evidence="4">The sequence shown here is derived from an EMBL/GenBank/DDBJ whole genome shotgun (WGS) entry which is preliminary data.</text>
</comment>
<dbReference type="Pfam" id="PF12937">
    <property type="entry name" value="F-box-like"/>
    <property type="match status" value="1"/>
</dbReference>
<gene>
    <name evidence="4" type="ORF">M0812_06724</name>
</gene>
<dbReference type="Gene3D" id="2.130.10.10">
    <property type="entry name" value="YVTN repeat-like/Quinoprotein amine dehydrogenase"/>
    <property type="match status" value="1"/>
</dbReference>
<evidence type="ECO:0000313" key="5">
    <source>
        <dbReference type="Proteomes" id="UP001146793"/>
    </source>
</evidence>
<keyword evidence="2" id="KW-0677">Repeat</keyword>
<evidence type="ECO:0000259" key="3">
    <source>
        <dbReference type="PROSITE" id="PS50181"/>
    </source>
</evidence>
<dbReference type="EMBL" id="JANTQA010000012">
    <property type="protein sequence ID" value="KAJ3450541.1"/>
    <property type="molecule type" value="Genomic_DNA"/>
</dbReference>